<accession>A0A0M3JQR6</accession>
<keyword evidence="1" id="KW-0732">Signal</keyword>
<protein>
    <submittedName>
        <fullName evidence="4">Secreted protein</fullName>
    </submittedName>
</protein>
<gene>
    <name evidence="2" type="ORF">ASIM_LOCUS9752</name>
</gene>
<evidence type="ECO:0000313" key="4">
    <source>
        <dbReference type="WBParaSite" id="ASIM_0001002101-mRNA-1"/>
    </source>
</evidence>
<evidence type="ECO:0000256" key="1">
    <source>
        <dbReference type="SAM" id="SignalP"/>
    </source>
</evidence>
<sequence length="92" mass="10233">MKFTLVLLIVVAISSSSVFAIPAPDPSVFFSSFNNIGGLMSLASNNHNRNSGNGARFQGAVHKRGGRRRIRPVRPVVPFWLRRMARALREQQ</sequence>
<reference evidence="4" key="1">
    <citation type="submission" date="2017-02" db="UniProtKB">
        <authorList>
            <consortium name="WormBaseParasite"/>
        </authorList>
    </citation>
    <scope>IDENTIFICATION</scope>
</reference>
<organism evidence="4">
    <name type="scientific">Anisakis simplex</name>
    <name type="common">Herring worm</name>
    <dbReference type="NCBI Taxonomy" id="6269"/>
    <lineage>
        <taxon>Eukaryota</taxon>
        <taxon>Metazoa</taxon>
        <taxon>Ecdysozoa</taxon>
        <taxon>Nematoda</taxon>
        <taxon>Chromadorea</taxon>
        <taxon>Rhabditida</taxon>
        <taxon>Spirurina</taxon>
        <taxon>Ascaridomorpha</taxon>
        <taxon>Ascaridoidea</taxon>
        <taxon>Anisakidae</taxon>
        <taxon>Anisakis</taxon>
        <taxon>Anisakis simplex complex</taxon>
    </lineage>
</organism>
<dbReference type="Proteomes" id="UP000267096">
    <property type="component" value="Unassembled WGS sequence"/>
</dbReference>
<evidence type="ECO:0000313" key="2">
    <source>
        <dbReference type="EMBL" id="VDK41688.1"/>
    </source>
</evidence>
<dbReference type="WBParaSite" id="ASIM_0001002101-mRNA-1">
    <property type="protein sequence ID" value="ASIM_0001002101-mRNA-1"/>
    <property type="gene ID" value="ASIM_0001002101"/>
</dbReference>
<dbReference type="AlphaFoldDB" id="A0A0M3JQR6"/>
<keyword evidence="3" id="KW-1185">Reference proteome</keyword>
<feature type="signal peptide" evidence="1">
    <location>
        <begin position="1"/>
        <end position="20"/>
    </location>
</feature>
<reference evidence="2 3" key="2">
    <citation type="submission" date="2018-11" db="EMBL/GenBank/DDBJ databases">
        <authorList>
            <consortium name="Pathogen Informatics"/>
        </authorList>
    </citation>
    <scope>NUCLEOTIDE SEQUENCE [LARGE SCALE GENOMIC DNA]</scope>
</reference>
<name>A0A0M3JQR6_ANISI</name>
<evidence type="ECO:0000313" key="3">
    <source>
        <dbReference type="Proteomes" id="UP000267096"/>
    </source>
</evidence>
<dbReference type="EMBL" id="UYRR01030971">
    <property type="protein sequence ID" value="VDK41688.1"/>
    <property type="molecule type" value="Genomic_DNA"/>
</dbReference>
<proteinExistence type="predicted"/>
<feature type="chain" id="PRO_5043120931" evidence="1">
    <location>
        <begin position="21"/>
        <end position="92"/>
    </location>
</feature>